<dbReference type="RefSeq" id="XP_030829600.1">
    <property type="nucleotide sequence ID" value="XM_030973740.1"/>
</dbReference>
<reference evidence="3" key="2">
    <citation type="submission" date="2021-01" db="UniProtKB">
        <authorList>
            <consortium name="EnsemblMetazoa"/>
        </authorList>
    </citation>
    <scope>IDENTIFICATION</scope>
</reference>
<dbReference type="PANTHER" id="PTHR24273">
    <property type="entry name" value="FI04643P-RELATED"/>
    <property type="match status" value="1"/>
</dbReference>
<keyword evidence="1" id="KW-0677">Repeat</keyword>
<evidence type="ECO:0000256" key="1">
    <source>
        <dbReference type="ARBA" id="ARBA00022737"/>
    </source>
</evidence>
<dbReference type="Proteomes" id="UP000007110">
    <property type="component" value="Unassembled WGS sequence"/>
</dbReference>
<dbReference type="Pfam" id="PF02494">
    <property type="entry name" value="HYR"/>
    <property type="match status" value="1"/>
</dbReference>
<dbReference type="KEGG" id="spu:105441135"/>
<evidence type="ECO:0000313" key="3">
    <source>
        <dbReference type="EnsemblMetazoa" id="XP_030829600"/>
    </source>
</evidence>
<feature type="domain" description="HYR" evidence="2">
    <location>
        <begin position="1"/>
        <end position="84"/>
    </location>
</feature>
<dbReference type="EnsemblMetazoa" id="XM_030973740">
    <property type="protein sequence ID" value="XP_030829600"/>
    <property type="gene ID" value="LOC105441135"/>
</dbReference>
<organism evidence="3 4">
    <name type="scientific">Strongylocentrotus purpuratus</name>
    <name type="common">Purple sea urchin</name>
    <dbReference type="NCBI Taxonomy" id="7668"/>
    <lineage>
        <taxon>Eukaryota</taxon>
        <taxon>Metazoa</taxon>
        <taxon>Echinodermata</taxon>
        <taxon>Eleutherozoa</taxon>
        <taxon>Echinozoa</taxon>
        <taxon>Echinoidea</taxon>
        <taxon>Euechinoidea</taxon>
        <taxon>Echinacea</taxon>
        <taxon>Camarodonta</taxon>
        <taxon>Echinidea</taxon>
        <taxon>Strongylocentrotidae</taxon>
        <taxon>Strongylocentrotus</taxon>
    </lineage>
</organism>
<keyword evidence="4" id="KW-1185">Reference proteome</keyword>
<name>A0A7M7N149_STRPU</name>
<dbReference type="OMA" id="ECPNING"/>
<dbReference type="GeneID" id="105441135"/>
<sequence>MDPPNVTCSNVTTRFFLPNSFLGLTFGSEYTYVDDNVDPSGISYNVTKGQDGDLFPPGHTPVTLFAEDTCQNVATCLFYVENTLTELPVNCPDLNRNVSTDVDKATYTFNPDFGADDVTKSASGYRYHGGGVSVNLTLGGSPFGSSVSIGTHDVVALIYDDVLNKTCTGIYIITGNLCDTISITFL</sequence>
<accession>A0A7M7N149</accession>
<evidence type="ECO:0000259" key="2">
    <source>
        <dbReference type="PROSITE" id="PS50825"/>
    </source>
</evidence>
<dbReference type="AlphaFoldDB" id="A0A7M7N149"/>
<dbReference type="OrthoDB" id="10126691at2759"/>
<proteinExistence type="predicted"/>
<dbReference type="PROSITE" id="PS50825">
    <property type="entry name" value="HYR"/>
    <property type="match status" value="1"/>
</dbReference>
<protein>
    <recommendedName>
        <fullName evidence="2">HYR domain-containing protein</fullName>
    </recommendedName>
</protein>
<evidence type="ECO:0000313" key="4">
    <source>
        <dbReference type="Proteomes" id="UP000007110"/>
    </source>
</evidence>
<dbReference type="InParanoid" id="A0A7M7N149"/>
<reference evidence="4" key="1">
    <citation type="submission" date="2015-02" db="EMBL/GenBank/DDBJ databases">
        <title>Genome sequencing for Strongylocentrotus purpuratus.</title>
        <authorList>
            <person name="Murali S."/>
            <person name="Liu Y."/>
            <person name="Vee V."/>
            <person name="English A."/>
            <person name="Wang M."/>
            <person name="Skinner E."/>
            <person name="Han Y."/>
            <person name="Muzny D.M."/>
            <person name="Worley K.C."/>
            <person name="Gibbs R.A."/>
        </authorList>
    </citation>
    <scope>NUCLEOTIDE SEQUENCE</scope>
</reference>
<dbReference type="InterPro" id="IPR003410">
    <property type="entry name" value="HYR_dom"/>
</dbReference>
<dbReference type="PANTHER" id="PTHR24273:SF32">
    <property type="entry name" value="HYALIN"/>
    <property type="match status" value="1"/>
</dbReference>